<dbReference type="SUPFAM" id="SSF52009">
    <property type="entry name" value="Phosphohistidine domain"/>
    <property type="match status" value="1"/>
</dbReference>
<accession>A0AAJ7WIR1</accession>
<dbReference type="InterPro" id="IPR036637">
    <property type="entry name" value="Phosphohistidine_dom_sf"/>
</dbReference>
<dbReference type="Proteomes" id="UP000694867">
    <property type="component" value="Unplaced"/>
</dbReference>
<evidence type="ECO:0000313" key="5">
    <source>
        <dbReference type="RefSeq" id="XP_028967458.1"/>
    </source>
</evidence>
<dbReference type="Gene3D" id="3.30.1490.20">
    <property type="entry name" value="ATP-grasp fold, A domain"/>
    <property type="match status" value="1"/>
</dbReference>
<dbReference type="KEGG" id="goe:100904808"/>
<evidence type="ECO:0000313" key="4">
    <source>
        <dbReference type="Proteomes" id="UP000694867"/>
    </source>
</evidence>
<organism evidence="4 5">
    <name type="scientific">Galendromus occidentalis</name>
    <name type="common">western predatory mite</name>
    <dbReference type="NCBI Taxonomy" id="34638"/>
    <lineage>
        <taxon>Eukaryota</taxon>
        <taxon>Metazoa</taxon>
        <taxon>Ecdysozoa</taxon>
        <taxon>Arthropoda</taxon>
        <taxon>Chelicerata</taxon>
        <taxon>Arachnida</taxon>
        <taxon>Acari</taxon>
        <taxon>Parasitiformes</taxon>
        <taxon>Mesostigmata</taxon>
        <taxon>Gamasina</taxon>
        <taxon>Phytoseioidea</taxon>
        <taxon>Phytoseiidae</taxon>
        <taxon>Typhlodrominae</taxon>
        <taxon>Galendromus</taxon>
    </lineage>
</organism>
<feature type="domain" description="PEP-utilising enzyme mobile" evidence="2">
    <location>
        <begin position="1281"/>
        <end position="1352"/>
    </location>
</feature>
<dbReference type="PANTHER" id="PTHR43615:SF1">
    <property type="entry name" value="PPDK_N DOMAIN-CONTAINING PROTEIN"/>
    <property type="match status" value="1"/>
</dbReference>
<dbReference type="GeneID" id="100904808"/>
<evidence type="ECO:0000259" key="3">
    <source>
        <dbReference type="Pfam" id="PF01326"/>
    </source>
</evidence>
<name>A0AAJ7WIR1_9ACAR</name>
<dbReference type="InterPro" id="IPR008279">
    <property type="entry name" value="PEP-util_enz_mobile_dom"/>
</dbReference>
<dbReference type="InterPro" id="IPR051549">
    <property type="entry name" value="PEP_Utilizing_Enz"/>
</dbReference>
<dbReference type="Gene3D" id="3.30.470.20">
    <property type="entry name" value="ATP-grasp fold, B domain"/>
    <property type="match status" value="1"/>
</dbReference>
<dbReference type="InterPro" id="IPR013815">
    <property type="entry name" value="ATP_grasp_subdomain_1"/>
</dbReference>
<dbReference type="GO" id="GO:0005524">
    <property type="term" value="F:ATP binding"/>
    <property type="evidence" value="ECO:0007669"/>
    <property type="project" value="InterPro"/>
</dbReference>
<dbReference type="SUPFAM" id="SSF56059">
    <property type="entry name" value="Glutathione synthetase ATP-binding domain-like"/>
    <property type="match status" value="1"/>
</dbReference>
<feature type="domain" description="Pyruvate phosphate dikinase AMP/ATP-binding" evidence="3">
    <location>
        <begin position="575"/>
        <end position="799"/>
    </location>
</feature>
<dbReference type="RefSeq" id="XP_028967458.1">
    <property type="nucleotide sequence ID" value="XM_029111625.1"/>
</dbReference>
<sequence length="1360" mass="153006">MPKDEDSQRERKPQVYYFVLNPDRKLEDCLQVLSQMQRDGLGARWFSVGTISEPKICNDYQYSAAEEYEGFIQLNKCFKDTHPFIQQIALYLCNYIVAFNEDPELFNIPDGCELAILRLIFFQGMKIEPLAHLVPDSLMPRVRRSPIEDSMKYRDLKNFAQERLDKLALTCPVYDWEETDDIVKINAVYPQCEWRLESPATDLAIRQDWMHWYSCDPSTKNYVEIFFERLQPGVAVVWVKLQVDGRLLLLREKVYNDNSDGHSYHAGGIRLECTAPMRLWRLAINTMMEDVSSGAEERKVHVRFGSRMSALGHTLELPKENSASFLARKFSAEGNIGLIQTEISKCCARSQAILQPFTLFAEVIVGGDRQELVLFGSRVKFFGDSRFLQNVRHNVLYADNGTVVAAMELTGSKKLYGYCFDPSFYTQPIRKGRVFFNEQSVICRGSVKSLCMNFGEKKQNFNLELNTAMPISTINRSKVDAWLVEEVHGQLVKNRETFGVQGTSFILRGDYKLPESKLFLCALSRYPADDSCKIVSTLQPESKNAKLTGGKGSSLAVLTSLAAHHETLAGTMLDTFGHDWQSMSFAVRSSAVCEDSEEMSAAGQMSTFLGIRGIDQLSAAVVKCWASQFALTAVNYKRQYGQELDSPMAVVVQEMVSAECAGVMFTCDPVTSDPSRTLITANYGLGESVVSAAADPDTFLLKGRGKGDMELLERRLGRKERMIVESGTTDGTEEREVGAESASTFCLSDLDVVRLAKIGAQLSDIADSPRDFEWAIKDQKIFFLQSRPVTSFLRETDYEIRHDLNSAFFTNREIFTRANVDEVMPGALTPLSVSVICHQIFGTYCRTELMKSKMFEADRSQYPTFQTLCVGKKQYTDISKSVFSSKKSFLEGASLIMFGYDISEDEAFERGIMHDSTTSTSMKSLRYMFDAFRKVKKIVASAQKYVDEMQIDLPADADSLAMFCHVIKQLPKLQECFVALVFCSLPSAFYSIVILNLLKKSQGEKKNTPEIMVLLSNLLKSEHEIESALIPREITELANAICEDPEMEDFSKLDSASALIRLESNGGRAGELFRAFREKHAHRCYKEFDLHSKTWDIDPLPLIHTVKLQVELGRQEIEAGKLLSLEELPKQPGFLMKKLLRFFVTRAHYQVYAREAAKSAMIKGFHKFRLALRGVGRQLHSEGRVMDPELIFFLTCDEIFRLISDRDPNLMARAIRRQKMHPQLDKERFPVLFYGMPKPLDSAPAKINPDHQSMKGTPVSQGVVTGPARVVQDFLTEAHLIQRGDILVTRATDTGWTPYFPLLGGVVTEVGGVVSHGAVVAREYGLPAVVGVFGATDAIESGDVVVLDGDNGILMITKKN</sequence>
<protein>
    <submittedName>
        <fullName evidence="5">Uncharacterized protein LOC100904808</fullName>
    </submittedName>
</protein>
<evidence type="ECO:0000256" key="1">
    <source>
        <dbReference type="ARBA" id="ARBA00007837"/>
    </source>
</evidence>
<gene>
    <name evidence="5" type="primary">LOC100904808</name>
</gene>
<proteinExistence type="inferred from homology"/>
<dbReference type="Pfam" id="PF00391">
    <property type="entry name" value="PEP-utilizers"/>
    <property type="match status" value="1"/>
</dbReference>
<dbReference type="Gene3D" id="3.50.30.10">
    <property type="entry name" value="Phosphohistidine domain"/>
    <property type="match status" value="1"/>
</dbReference>
<reference evidence="5" key="1">
    <citation type="submission" date="2025-08" db="UniProtKB">
        <authorList>
            <consortium name="RefSeq"/>
        </authorList>
    </citation>
    <scope>IDENTIFICATION</scope>
</reference>
<keyword evidence="4" id="KW-1185">Reference proteome</keyword>
<dbReference type="InterPro" id="IPR002192">
    <property type="entry name" value="PPDK_AMP/ATP-bd"/>
</dbReference>
<evidence type="ECO:0000259" key="2">
    <source>
        <dbReference type="Pfam" id="PF00391"/>
    </source>
</evidence>
<comment type="similarity">
    <text evidence="1">Belongs to the PEP-utilizing enzyme family.</text>
</comment>
<dbReference type="Pfam" id="PF01326">
    <property type="entry name" value="PPDK_N"/>
    <property type="match status" value="1"/>
</dbReference>
<dbReference type="GO" id="GO:0016301">
    <property type="term" value="F:kinase activity"/>
    <property type="evidence" value="ECO:0007669"/>
    <property type="project" value="InterPro"/>
</dbReference>
<dbReference type="PANTHER" id="PTHR43615">
    <property type="entry name" value="PHOSPHOENOLPYRUVATE SYNTHASE-RELATED"/>
    <property type="match status" value="1"/>
</dbReference>